<name>A0A1I0EQP2_9BACI</name>
<dbReference type="EMBL" id="FOHE01000012">
    <property type="protein sequence ID" value="SET47821.1"/>
    <property type="molecule type" value="Genomic_DNA"/>
</dbReference>
<feature type="transmembrane region" description="Helical" evidence="1">
    <location>
        <begin position="121"/>
        <end position="143"/>
    </location>
</feature>
<dbReference type="RefSeq" id="WP_090870687.1">
    <property type="nucleotide sequence ID" value="NZ_FOHE01000012.1"/>
</dbReference>
<dbReference type="Proteomes" id="UP000198618">
    <property type="component" value="Unassembled WGS sequence"/>
</dbReference>
<feature type="transmembrane region" description="Helical" evidence="1">
    <location>
        <begin position="12"/>
        <end position="32"/>
    </location>
</feature>
<keyword evidence="3" id="KW-1185">Reference proteome</keyword>
<evidence type="ECO:0000313" key="2">
    <source>
        <dbReference type="EMBL" id="SET47821.1"/>
    </source>
</evidence>
<accession>A0A1I0EQP2</accession>
<dbReference type="OrthoDB" id="1655186at2"/>
<keyword evidence="1" id="KW-1133">Transmembrane helix</keyword>
<sequence>MKGLILNNFYSVEKSIKSSILLTVVIVTFMILSQHSLALRLAAFIPFALIPVHAFEVLKQDSRSGWNRYELTLPLHRHKILLSKYVIFILLFLLGLFITTVIFLLADAFMTITFTQVYVNYLLRGMGLILCIAALTYPLTYLLGTEKSDFIQICSIGFSLGMFGIVFAMLTWIMGKVDGFDEIFSISFFSVAIIFFIISYAISYIIYRKKDY</sequence>
<dbReference type="InterPro" id="IPR025699">
    <property type="entry name" value="ABC2_memb-like"/>
</dbReference>
<proteinExistence type="predicted"/>
<dbReference type="AlphaFoldDB" id="A0A1I0EQP2"/>
<dbReference type="Pfam" id="PF13346">
    <property type="entry name" value="ABC2_membrane_5"/>
    <property type="match status" value="1"/>
</dbReference>
<reference evidence="2 3" key="1">
    <citation type="submission" date="2016-10" db="EMBL/GenBank/DDBJ databases">
        <authorList>
            <person name="de Groot N.N."/>
        </authorList>
    </citation>
    <scope>NUCLEOTIDE SEQUENCE [LARGE SCALE GENOMIC DNA]</scope>
    <source>
        <strain evidence="2 3">IBRC-M 10780</strain>
    </source>
</reference>
<dbReference type="STRING" id="930131.SAMN05216389_11257"/>
<feature type="transmembrane region" description="Helical" evidence="1">
    <location>
        <begin position="150"/>
        <end position="174"/>
    </location>
</feature>
<keyword evidence="1" id="KW-0812">Transmembrane</keyword>
<gene>
    <name evidence="2" type="ORF">SAMN05216389_11257</name>
</gene>
<evidence type="ECO:0000313" key="3">
    <source>
        <dbReference type="Proteomes" id="UP000198618"/>
    </source>
</evidence>
<feature type="transmembrane region" description="Helical" evidence="1">
    <location>
        <begin position="85"/>
        <end position="109"/>
    </location>
</feature>
<protein>
    <submittedName>
        <fullName evidence="2">ABC-2 family transporter protein</fullName>
    </submittedName>
</protein>
<keyword evidence="1" id="KW-0472">Membrane</keyword>
<organism evidence="2 3">
    <name type="scientific">Oceanobacillus limi</name>
    <dbReference type="NCBI Taxonomy" id="930131"/>
    <lineage>
        <taxon>Bacteria</taxon>
        <taxon>Bacillati</taxon>
        <taxon>Bacillota</taxon>
        <taxon>Bacilli</taxon>
        <taxon>Bacillales</taxon>
        <taxon>Bacillaceae</taxon>
        <taxon>Oceanobacillus</taxon>
    </lineage>
</organism>
<evidence type="ECO:0000256" key="1">
    <source>
        <dbReference type="SAM" id="Phobius"/>
    </source>
</evidence>
<feature type="transmembrane region" description="Helical" evidence="1">
    <location>
        <begin position="186"/>
        <end position="207"/>
    </location>
</feature>